<evidence type="ECO:0000313" key="1">
    <source>
        <dbReference type="EMBL" id="NYA69700.1"/>
    </source>
</evidence>
<organism evidence="1 2">
    <name type="scientific">Flavobacterium agri</name>
    <dbReference type="NCBI Taxonomy" id="2743471"/>
    <lineage>
        <taxon>Bacteria</taxon>
        <taxon>Pseudomonadati</taxon>
        <taxon>Bacteroidota</taxon>
        <taxon>Flavobacteriia</taxon>
        <taxon>Flavobacteriales</taxon>
        <taxon>Flavobacteriaceae</taxon>
        <taxon>Flavobacterium</taxon>
    </lineage>
</organism>
<sequence length="308" mass="36131">MDDFILYKTELKKWYHHVKNGVDSRFLLMPAQAKLRNLCIQICRNGKTQDLIGFRNFLGFDFDPNAINKIKERTEDFKKIARFLKDKSVLADPEPVEMLAVLIDFPYRPYQKFLENKDRLEDLYTSGPPEVDVPFPEVKIDTESKEEGGIDKTEKKKKKKKYPIIFIFSNEGRAQIREWGKAHKKRIAAVAGTILILGTGFYGTKLYHQKAIIRWNKDHYEIASDGKVSSQWDQIGLMDTAQFKVRRIRVYDTTTFFKKGKPIIWYSRNNGYEFFNHPGYHPVSRENLKPVSQRIATNVHDRVIKIDY</sequence>
<evidence type="ECO:0000313" key="2">
    <source>
        <dbReference type="Proteomes" id="UP000535020"/>
    </source>
</evidence>
<dbReference type="AlphaFoldDB" id="A0A7Y8XZK5"/>
<dbReference type="RefSeq" id="WP_176004519.1">
    <property type="nucleotide sequence ID" value="NZ_JABWMI010000003.1"/>
</dbReference>
<name>A0A7Y8XZK5_9FLAO</name>
<dbReference type="Proteomes" id="UP000535020">
    <property type="component" value="Unassembled WGS sequence"/>
</dbReference>
<reference evidence="1 2" key="1">
    <citation type="submission" date="2020-07" db="EMBL/GenBank/DDBJ databases">
        <authorList>
            <person name="Sun Q."/>
        </authorList>
    </citation>
    <scope>NUCLEOTIDE SEQUENCE [LARGE SCALE GENOMIC DNA]</scope>
    <source>
        <strain evidence="1 2">MAH-1</strain>
    </source>
</reference>
<comment type="caution">
    <text evidence="1">The sequence shown here is derived from an EMBL/GenBank/DDBJ whole genome shotgun (WGS) entry which is preliminary data.</text>
</comment>
<proteinExistence type="predicted"/>
<protein>
    <submittedName>
        <fullName evidence="1">Uncharacterized protein</fullName>
    </submittedName>
</protein>
<keyword evidence="2" id="KW-1185">Reference proteome</keyword>
<gene>
    <name evidence="1" type="ORF">HZF10_02115</name>
</gene>
<dbReference type="EMBL" id="JACBJI010000001">
    <property type="protein sequence ID" value="NYA69700.1"/>
    <property type="molecule type" value="Genomic_DNA"/>
</dbReference>
<accession>A0A7Y8XZK5</accession>